<reference evidence="2 3" key="1">
    <citation type="submission" date="2015-11" db="EMBL/GenBank/DDBJ databases">
        <title>Butyribacter intestini gen. nov., sp. nov., a butyric acid-producing bacterium of the family Lachnospiraceae isolated from the human faeces.</title>
        <authorList>
            <person name="Zou Y."/>
            <person name="Xue W."/>
            <person name="Luo G."/>
            <person name="Lv M."/>
        </authorList>
    </citation>
    <scope>NUCLEOTIDE SEQUENCE [LARGE SCALE GENOMIC DNA]</scope>
    <source>
        <strain evidence="2 3">ACET-33324</strain>
    </source>
</reference>
<accession>A0A0V8QI38</accession>
<evidence type="ECO:0000259" key="1">
    <source>
        <dbReference type="Pfam" id="PF10105"/>
    </source>
</evidence>
<keyword evidence="3" id="KW-1185">Reference proteome</keyword>
<comment type="caution">
    <text evidence="2">The sequence shown here is derived from an EMBL/GenBank/DDBJ whole genome shotgun (WGS) entry which is preliminary data.</text>
</comment>
<dbReference type="STRING" id="290052.ASU35_07150"/>
<dbReference type="InterPro" id="IPR018768">
    <property type="entry name" value="DUF2344"/>
</dbReference>
<dbReference type="Pfam" id="PF10105">
    <property type="entry name" value="DUF2344"/>
    <property type="match status" value="1"/>
</dbReference>
<dbReference type="EMBL" id="LNAM01000068">
    <property type="protein sequence ID" value="KSV59910.1"/>
    <property type="molecule type" value="Genomic_DNA"/>
</dbReference>
<organism evidence="2 3">
    <name type="scientific">Acetivibrio ethanolgignens</name>
    <dbReference type="NCBI Taxonomy" id="290052"/>
    <lineage>
        <taxon>Bacteria</taxon>
        <taxon>Bacillati</taxon>
        <taxon>Bacillota</taxon>
        <taxon>Clostridia</taxon>
        <taxon>Eubacteriales</taxon>
        <taxon>Oscillospiraceae</taxon>
        <taxon>Acetivibrio</taxon>
    </lineage>
</organism>
<protein>
    <recommendedName>
        <fullName evidence="1">DUF2344 domain-containing protein</fullName>
    </recommendedName>
</protein>
<sequence>MIKARVKFNKTGTMKFIGHLDVMRYFQKAIRRAAIDVAYSQGFSPHQLLSFASPLGVGLTSDAEYMDIQLNSLTSTEDMKYSLNEVMSEELQVLEVKVLPEASKTAMSILAAADYQVSLKDGYSQIPDFEKCFQKFLAQESIIITKKTKKGETEMDLKAYIYKAAFSRAEFYGKPEHMLPSTVAESYENGQRVYLQLTCGSVVNIKPEQVMEAFFEYLGQEFNRFAWQLHRMELYTDTNALKGEANPNGCGKERHLVPLCEYGEN</sequence>
<dbReference type="AlphaFoldDB" id="A0A0V8QI38"/>
<feature type="domain" description="DUF2344" evidence="1">
    <location>
        <begin position="3"/>
        <end position="190"/>
    </location>
</feature>
<evidence type="ECO:0000313" key="2">
    <source>
        <dbReference type="EMBL" id="KSV59910.1"/>
    </source>
</evidence>
<evidence type="ECO:0000313" key="3">
    <source>
        <dbReference type="Proteomes" id="UP000054874"/>
    </source>
</evidence>
<gene>
    <name evidence="2" type="ORF">ASU35_07150</name>
</gene>
<dbReference type="Proteomes" id="UP000054874">
    <property type="component" value="Unassembled WGS sequence"/>
</dbReference>
<proteinExistence type="predicted"/>
<dbReference type="RefSeq" id="WP_058351802.1">
    <property type="nucleotide sequence ID" value="NZ_CABMMD010000068.1"/>
</dbReference>
<name>A0A0V8QI38_9FIRM</name>
<dbReference type="NCBIfam" id="TIGR03936">
    <property type="entry name" value="sam_1_link_chp"/>
    <property type="match status" value="1"/>
</dbReference>